<keyword evidence="10" id="KW-1185">Reference proteome</keyword>
<dbReference type="SUPFAM" id="SSF53383">
    <property type="entry name" value="PLP-dependent transferases"/>
    <property type="match status" value="1"/>
</dbReference>
<dbReference type="PANTHER" id="PTHR43797:SF2">
    <property type="entry name" value="HOMOCYSTEINE_CYSTEINE SYNTHASE"/>
    <property type="match status" value="1"/>
</dbReference>
<name>A0A7J5BD95_9MICO</name>
<keyword evidence="4 7" id="KW-0663">Pyridoxal phosphate</keyword>
<protein>
    <recommendedName>
        <fullName evidence="6">O-succinylhomoserine sulfhydrylase</fullName>
    </recommendedName>
</protein>
<dbReference type="CDD" id="cd00614">
    <property type="entry name" value="CGS_like"/>
    <property type="match status" value="1"/>
</dbReference>
<dbReference type="AlphaFoldDB" id="A0A7J5BD95"/>
<keyword evidence="3" id="KW-0808">Transferase</keyword>
<accession>A0A7J5BD95</accession>
<dbReference type="NCBIfam" id="TIGR01326">
    <property type="entry name" value="OAH_OAS_sulfhy"/>
    <property type="match status" value="1"/>
</dbReference>
<evidence type="ECO:0000256" key="8">
    <source>
        <dbReference type="RuleBase" id="RU362118"/>
    </source>
</evidence>
<gene>
    <name evidence="9" type="ORF">F8O05_06660</name>
</gene>
<comment type="subunit">
    <text evidence="2">Homotetramer.</text>
</comment>
<dbReference type="InterPro" id="IPR000277">
    <property type="entry name" value="Cys/Met-Metab_PyrdxlP-dep_enz"/>
</dbReference>
<dbReference type="FunFam" id="3.90.1150.10:FF:000033">
    <property type="entry name" value="Cystathionine gamma-synthase"/>
    <property type="match status" value="1"/>
</dbReference>
<evidence type="ECO:0000256" key="4">
    <source>
        <dbReference type="ARBA" id="ARBA00022898"/>
    </source>
</evidence>
<dbReference type="GO" id="GO:0071269">
    <property type="term" value="P:L-homocysteine biosynthetic process"/>
    <property type="evidence" value="ECO:0007669"/>
    <property type="project" value="TreeGrafter"/>
</dbReference>
<evidence type="ECO:0000256" key="3">
    <source>
        <dbReference type="ARBA" id="ARBA00022679"/>
    </source>
</evidence>
<proteinExistence type="inferred from homology"/>
<dbReference type="InterPro" id="IPR006235">
    <property type="entry name" value="OAc-hSer/O-AcSer_sulfhydrylase"/>
</dbReference>
<dbReference type="PIRSF" id="PIRSF001434">
    <property type="entry name" value="CGS"/>
    <property type="match status" value="1"/>
</dbReference>
<reference evidence="9 10" key="1">
    <citation type="submission" date="2019-09" db="EMBL/GenBank/DDBJ databases">
        <title>Phylogeny of genus Pseudoclavibacter and closely related genus.</title>
        <authorList>
            <person name="Li Y."/>
        </authorList>
    </citation>
    <scope>NUCLEOTIDE SEQUENCE [LARGE SCALE GENOMIC DNA]</scope>
    <source>
        <strain evidence="9 10">KCTC 13959</strain>
    </source>
</reference>
<dbReference type="RefSeq" id="WP_158051974.1">
    <property type="nucleotide sequence ID" value="NZ_WBKB01000003.1"/>
</dbReference>
<dbReference type="InterPro" id="IPR015422">
    <property type="entry name" value="PyrdxlP-dep_Trfase_small"/>
</dbReference>
<dbReference type="Proteomes" id="UP000433493">
    <property type="component" value="Unassembled WGS sequence"/>
</dbReference>
<evidence type="ECO:0000256" key="6">
    <source>
        <dbReference type="ARBA" id="ARBA00071157"/>
    </source>
</evidence>
<dbReference type="EMBL" id="WBKB01000003">
    <property type="protein sequence ID" value="KAB1643559.1"/>
    <property type="molecule type" value="Genomic_DNA"/>
</dbReference>
<dbReference type="GO" id="GO:0003961">
    <property type="term" value="F:O-acetylhomoserine aminocarboxypropyltransferase activity"/>
    <property type="evidence" value="ECO:0007669"/>
    <property type="project" value="TreeGrafter"/>
</dbReference>
<feature type="modified residue" description="N6-(pyridoxal phosphate)lysine" evidence="7">
    <location>
        <position position="221"/>
    </location>
</feature>
<dbReference type="InterPro" id="IPR054542">
    <property type="entry name" value="Cys_met_metab_PP"/>
</dbReference>
<comment type="similarity">
    <text evidence="5">Belongs to the trans-sulfuration enzymes family. MetZ subfamily.</text>
</comment>
<evidence type="ECO:0000256" key="7">
    <source>
        <dbReference type="PIRSR" id="PIRSR001434-2"/>
    </source>
</evidence>
<dbReference type="GO" id="GO:0004124">
    <property type="term" value="F:cysteine synthase activity"/>
    <property type="evidence" value="ECO:0007669"/>
    <property type="project" value="TreeGrafter"/>
</dbReference>
<dbReference type="Gene3D" id="3.40.640.10">
    <property type="entry name" value="Type I PLP-dependent aspartate aminotransferase-like (Major domain)"/>
    <property type="match status" value="1"/>
</dbReference>
<dbReference type="GO" id="GO:0019346">
    <property type="term" value="P:transsulfuration"/>
    <property type="evidence" value="ECO:0007669"/>
    <property type="project" value="InterPro"/>
</dbReference>
<dbReference type="FunFam" id="3.40.640.10:FF:000035">
    <property type="entry name" value="O-succinylhomoserine sulfhydrylase"/>
    <property type="match status" value="1"/>
</dbReference>
<dbReference type="PANTHER" id="PTHR43797">
    <property type="entry name" value="HOMOCYSTEINE/CYSTEINE SYNTHASE"/>
    <property type="match status" value="1"/>
</dbReference>
<comment type="caution">
    <text evidence="9">The sequence shown here is derived from an EMBL/GenBank/DDBJ whole genome shotgun (WGS) entry which is preliminary data.</text>
</comment>
<dbReference type="InterPro" id="IPR015424">
    <property type="entry name" value="PyrdxlP-dep_Trfase"/>
</dbReference>
<dbReference type="Pfam" id="PF01053">
    <property type="entry name" value="Cys_Met_Meta_PP"/>
    <property type="match status" value="1"/>
</dbReference>
<evidence type="ECO:0000256" key="1">
    <source>
        <dbReference type="ARBA" id="ARBA00001933"/>
    </source>
</evidence>
<evidence type="ECO:0000313" key="10">
    <source>
        <dbReference type="Proteomes" id="UP000433493"/>
    </source>
</evidence>
<organism evidence="9 10">
    <name type="scientific">Gulosibacter chungangensis</name>
    <dbReference type="NCBI Taxonomy" id="979746"/>
    <lineage>
        <taxon>Bacteria</taxon>
        <taxon>Bacillati</taxon>
        <taxon>Actinomycetota</taxon>
        <taxon>Actinomycetes</taxon>
        <taxon>Micrococcales</taxon>
        <taxon>Microbacteriaceae</taxon>
        <taxon>Gulosibacter</taxon>
    </lineage>
</organism>
<evidence type="ECO:0000313" key="9">
    <source>
        <dbReference type="EMBL" id="KAB1643559.1"/>
    </source>
</evidence>
<dbReference type="GO" id="GO:0005737">
    <property type="term" value="C:cytoplasm"/>
    <property type="evidence" value="ECO:0007669"/>
    <property type="project" value="TreeGrafter"/>
</dbReference>
<evidence type="ECO:0000256" key="5">
    <source>
        <dbReference type="ARBA" id="ARBA00060995"/>
    </source>
</evidence>
<dbReference type="GO" id="GO:0030170">
    <property type="term" value="F:pyridoxal phosphate binding"/>
    <property type="evidence" value="ECO:0007669"/>
    <property type="project" value="InterPro"/>
</dbReference>
<dbReference type="OrthoDB" id="9780685at2"/>
<dbReference type="Gene3D" id="3.90.1150.10">
    <property type="entry name" value="Aspartate Aminotransferase, domain 1"/>
    <property type="match status" value="1"/>
</dbReference>
<dbReference type="InterPro" id="IPR015421">
    <property type="entry name" value="PyrdxlP-dep_Trfase_major"/>
</dbReference>
<evidence type="ECO:0000256" key="2">
    <source>
        <dbReference type="ARBA" id="ARBA00011881"/>
    </source>
</evidence>
<dbReference type="NCBIfam" id="NF005872">
    <property type="entry name" value="PRK07812.1"/>
    <property type="match status" value="1"/>
</dbReference>
<comment type="cofactor">
    <cofactor evidence="1 8">
        <name>pyridoxal 5'-phosphate</name>
        <dbReference type="ChEBI" id="CHEBI:597326"/>
    </cofactor>
</comment>
<dbReference type="GO" id="GO:0006535">
    <property type="term" value="P:cysteine biosynthetic process from serine"/>
    <property type="evidence" value="ECO:0007669"/>
    <property type="project" value="TreeGrafter"/>
</dbReference>
<dbReference type="PROSITE" id="PS00868">
    <property type="entry name" value="CYS_MET_METAB_PP"/>
    <property type="match status" value="1"/>
</dbReference>
<sequence>MPHSNVAANQRGESMTERFETLQVHAGAQTDPTTNSVVTPIYNTTAYEFNSAEHAANLFALTESGNIYTRIMNPTTDVLEKRVAALEGGTAALAVSSGQAAATLAILNIAGSGDHIVVSSSIYGGTFNLFKYTLGRQGIEVTFIRDQSNAEEWRAAVKPNTKLFFAESIGNPSINVLDIELVSDVAHEAGLPLIVDNTVATPYLTRPFEHGADIVVHSATKYLGGHGSVVAGVVVDGGKFEWSKHADRFPGLTEPDVTYNGLSYTGALGDSIAYILKMRVQLLRDLGTTVAPQTAWQIIQGIETLSLRMERHVQNAQAIAEWLEAHPSVVSVNYPGLESSHNHELAKKYSPKGASALLTFELAGGLEVGKRVVEGVNLFKHVVNIGDVRSIITHPASTTHAQLSPEAQLDAGVTPGLIRLSVGIEHVDDLIADLEQAIGQVSN</sequence>